<dbReference type="EMBL" id="LAZR01001746">
    <property type="protein sequence ID" value="KKN39726.1"/>
    <property type="molecule type" value="Genomic_DNA"/>
</dbReference>
<reference evidence="1" key="1">
    <citation type="journal article" date="2015" name="Nature">
        <title>Complex archaea that bridge the gap between prokaryotes and eukaryotes.</title>
        <authorList>
            <person name="Spang A."/>
            <person name="Saw J.H."/>
            <person name="Jorgensen S.L."/>
            <person name="Zaremba-Niedzwiedzka K."/>
            <person name="Martijn J."/>
            <person name="Lind A.E."/>
            <person name="van Eijk R."/>
            <person name="Schleper C."/>
            <person name="Guy L."/>
            <person name="Ettema T.J."/>
        </authorList>
    </citation>
    <scope>NUCLEOTIDE SEQUENCE</scope>
</reference>
<proteinExistence type="predicted"/>
<comment type="caution">
    <text evidence="1">The sequence shown here is derived from an EMBL/GenBank/DDBJ whole genome shotgun (WGS) entry which is preliminary data.</text>
</comment>
<evidence type="ECO:0000313" key="1">
    <source>
        <dbReference type="EMBL" id="KKN39726.1"/>
    </source>
</evidence>
<protein>
    <submittedName>
        <fullName evidence="1">Uncharacterized protein</fullName>
    </submittedName>
</protein>
<organism evidence="1">
    <name type="scientific">marine sediment metagenome</name>
    <dbReference type="NCBI Taxonomy" id="412755"/>
    <lineage>
        <taxon>unclassified sequences</taxon>
        <taxon>metagenomes</taxon>
        <taxon>ecological metagenomes</taxon>
    </lineage>
</organism>
<accession>A0A0F9SRQ8</accession>
<dbReference type="AlphaFoldDB" id="A0A0F9SRQ8"/>
<name>A0A0F9SRQ8_9ZZZZ</name>
<gene>
    <name evidence="1" type="ORF">LCGC14_0740400</name>
</gene>
<sequence length="80" mass="8995">MGDWANDAESIAEEAASDILERETIIAKLAAEATAQEWYGFFPNEATARANYERGYRDALSRLWNSTANVEDIIRTLARL</sequence>